<keyword evidence="2" id="KW-1185">Reference proteome</keyword>
<dbReference type="InterPro" id="IPR017850">
    <property type="entry name" value="Alkaline_phosphatase_core_sf"/>
</dbReference>
<dbReference type="InterPro" id="IPR002591">
    <property type="entry name" value="Phosphodiest/P_Trfase"/>
</dbReference>
<proteinExistence type="predicted"/>
<accession>A0ABX7S757</accession>
<dbReference type="Pfam" id="PF01663">
    <property type="entry name" value="Phosphodiest"/>
    <property type="match status" value="1"/>
</dbReference>
<dbReference type="Proteomes" id="UP000671862">
    <property type="component" value="Chromosome"/>
</dbReference>
<organism evidence="1 2">
    <name type="scientific">Thermosipho ferrireducens</name>
    <dbReference type="NCBI Taxonomy" id="2571116"/>
    <lineage>
        <taxon>Bacteria</taxon>
        <taxon>Thermotogati</taxon>
        <taxon>Thermotogota</taxon>
        <taxon>Thermotogae</taxon>
        <taxon>Thermotogales</taxon>
        <taxon>Fervidobacteriaceae</taxon>
        <taxon>Thermosipho</taxon>
    </lineage>
</organism>
<dbReference type="PANTHER" id="PTHR10151">
    <property type="entry name" value="ECTONUCLEOTIDE PYROPHOSPHATASE/PHOSPHODIESTERASE"/>
    <property type="match status" value="1"/>
</dbReference>
<evidence type="ECO:0000313" key="1">
    <source>
        <dbReference type="EMBL" id="QTA38422.1"/>
    </source>
</evidence>
<sequence length="441" mass="51009">MSKKVAVIGLDCADPVLMFEEFWDELYNIQKIAKSYGPLRSTIPPITVPAWMSMVTSKDPGELGIYGFRNRKDYSYDSVTFANSRMIKDETIWDTLSKKGYKSIVLSVPLTYPPKKLNGNLVTSFLTPGTDVDFTYPKELKKEIKNWVGEYMFDVENFRTNDKDRLLKDIYKMTEKRFEVAKHLVTEKEWDFFMMVEIGVDRMHHAFWAHHDSTHFKHDPDSPYKSAIRDYYKYIDKKIGELVSLFPDDTVIIITSDHGIQKMDGGIAINDWLIEKGYLVLKERPEKPTRIGKLISDGMIDWSKTKAWGMGGYYGRLFINVEGREPNGIVKKEEYESFRDQLIKELENITDEQGNNIGTRVFKPEEVYKEVRNIAPDLIIYFGNLKWRSMGTVGNESIWLHENDTGPDDANHAVDGIVISSEGDVPGEIYDIRNFVLNYFL</sequence>
<protein>
    <submittedName>
        <fullName evidence="1">Alkaline phosphatase family protein</fullName>
    </submittedName>
</protein>
<gene>
    <name evidence="1" type="ORF">JYK00_02545</name>
</gene>
<dbReference type="PANTHER" id="PTHR10151:SF120">
    <property type="entry name" value="BIS(5'-ADENOSYL)-TRIPHOSPHATASE"/>
    <property type="match status" value="1"/>
</dbReference>
<dbReference type="RefSeq" id="WP_207567141.1">
    <property type="nucleotide sequence ID" value="NZ_CP071446.1"/>
</dbReference>
<dbReference type="EMBL" id="CP071446">
    <property type="protein sequence ID" value="QTA38422.1"/>
    <property type="molecule type" value="Genomic_DNA"/>
</dbReference>
<evidence type="ECO:0000313" key="2">
    <source>
        <dbReference type="Proteomes" id="UP000671862"/>
    </source>
</evidence>
<dbReference type="Gene3D" id="3.40.720.10">
    <property type="entry name" value="Alkaline Phosphatase, subunit A"/>
    <property type="match status" value="1"/>
</dbReference>
<reference evidence="1 2" key="1">
    <citation type="submission" date="2021-03" db="EMBL/GenBank/DDBJ databases">
        <title>Thermosipho ferrireducens sp.nov., an anaerobic thermophilic iron-reducing bacterium isolated from a deep-sea hydrothermal sulfide deposits.</title>
        <authorList>
            <person name="Zeng X."/>
            <person name="Chen Y."/>
            <person name="Shao Z."/>
        </authorList>
    </citation>
    <scope>NUCLEOTIDE SEQUENCE [LARGE SCALE GENOMIC DNA]</scope>
    <source>
        <strain evidence="1 2">JL129W03</strain>
    </source>
</reference>
<dbReference type="SUPFAM" id="SSF53649">
    <property type="entry name" value="Alkaline phosphatase-like"/>
    <property type="match status" value="1"/>
</dbReference>
<name>A0ABX7S757_9BACT</name>